<name>A0A3R7MI90_PENVA</name>
<dbReference type="InterPro" id="IPR013818">
    <property type="entry name" value="Lipase"/>
</dbReference>
<dbReference type="GO" id="GO:0005615">
    <property type="term" value="C:extracellular space"/>
    <property type="evidence" value="ECO:0007669"/>
    <property type="project" value="TreeGrafter"/>
</dbReference>
<keyword evidence="3" id="KW-0964">Secreted</keyword>
<sequence length="174" mass="18277">MATEAPRLQSMKAEYLLYDDLNVVVVDWLSGSGPPYTQAVANIRLIGAIIGRLVLDLEEYFGVPPSAVHLVGHSLGAQLGGYTGEYLKGRGAKLGRITGLDPAEPYFEGTDPVVRLDPLDATLVDVIHTDAGPIITGGMLGSRVCLRPVGVACGSGVCLRPVGPVVSELRLGRA</sequence>
<evidence type="ECO:0000256" key="1">
    <source>
        <dbReference type="ARBA" id="ARBA00004613"/>
    </source>
</evidence>
<dbReference type="PANTHER" id="PTHR11610:SF185">
    <property type="entry name" value="LD47264P"/>
    <property type="match status" value="1"/>
</dbReference>
<dbReference type="GO" id="GO:0016042">
    <property type="term" value="P:lipid catabolic process"/>
    <property type="evidence" value="ECO:0007669"/>
    <property type="project" value="TreeGrafter"/>
</dbReference>
<dbReference type="PRINTS" id="PR00821">
    <property type="entry name" value="TAGLIPASE"/>
</dbReference>
<evidence type="ECO:0000313" key="6">
    <source>
        <dbReference type="EMBL" id="ROT62374.1"/>
    </source>
</evidence>
<dbReference type="InterPro" id="IPR000734">
    <property type="entry name" value="TAG_lipase"/>
</dbReference>
<dbReference type="OrthoDB" id="199913at2759"/>
<accession>A0A3R7MI90</accession>
<dbReference type="Pfam" id="PF00151">
    <property type="entry name" value="Lipase"/>
    <property type="match status" value="1"/>
</dbReference>
<dbReference type="Gene3D" id="3.40.50.1820">
    <property type="entry name" value="alpha/beta hydrolase"/>
    <property type="match status" value="1"/>
</dbReference>
<dbReference type="AlphaFoldDB" id="A0A3R7MI90"/>
<evidence type="ECO:0000256" key="2">
    <source>
        <dbReference type="ARBA" id="ARBA00010701"/>
    </source>
</evidence>
<evidence type="ECO:0000259" key="5">
    <source>
        <dbReference type="Pfam" id="PF00151"/>
    </source>
</evidence>
<dbReference type="EMBL" id="QCYY01003705">
    <property type="protein sequence ID" value="ROT62374.1"/>
    <property type="molecule type" value="Genomic_DNA"/>
</dbReference>
<feature type="domain" description="Lipase" evidence="5">
    <location>
        <begin position="8"/>
        <end position="138"/>
    </location>
</feature>
<comment type="similarity">
    <text evidence="2 4">Belongs to the AB hydrolase superfamily. Lipase family.</text>
</comment>
<reference evidence="6 7" key="1">
    <citation type="submission" date="2018-04" db="EMBL/GenBank/DDBJ databases">
        <authorList>
            <person name="Zhang X."/>
            <person name="Yuan J."/>
            <person name="Li F."/>
            <person name="Xiang J."/>
        </authorList>
    </citation>
    <scope>NUCLEOTIDE SEQUENCE [LARGE SCALE GENOMIC DNA]</scope>
    <source>
        <tissue evidence="6">Muscle</tissue>
    </source>
</reference>
<dbReference type="SUPFAM" id="SSF53474">
    <property type="entry name" value="alpha/beta-Hydrolases"/>
    <property type="match status" value="1"/>
</dbReference>
<comment type="subcellular location">
    <subcellularLocation>
        <location evidence="1">Secreted</location>
    </subcellularLocation>
</comment>
<gene>
    <name evidence="6" type="ORF">C7M84_019788</name>
</gene>
<comment type="caution">
    <text evidence="6">The sequence shown here is derived from an EMBL/GenBank/DDBJ whole genome shotgun (WGS) entry which is preliminary data.</text>
</comment>
<protein>
    <submittedName>
        <fullName evidence="6">Putative pancreatic triacylglycerol lipase-like</fullName>
    </submittedName>
</protein>
<dbReference type="PANTHER" id="PTHR11610">
    <property type="entry name" value="LIPASE"/>
    <property type="match status" value="1"/>
</dbReference>
<dbReference type="InterPro" id="IPR029058">
    <property type="entry name" value="AB_hydrolase_fold"/>
</dbReference>
<evidence type="ECO:0000256" key="4">
    <source>
        <dbReference type="RuleBase" id="RU004262"/>
    </source>
</evidence>
<dbReference type="GO" id="GO:0016298">
    <property type="term" value="F:lipase activity"/>
    <property type="evidence" value="ECO:0007669"/>
    <property type="project" value="InterPro"/>
</dbReference>
<evidence type="ECO:0000256" key="3">
    <source>
        <dbReference type="ARBA" id="ARBA00022525"/>
    </source>
</evidence>
<keyword evidence="7" id="KW-1185">Reference proteome</keyword>
<reference evidence="6 7" key="2">
    <citation type="submission" date="2019-01" db="EMBL/GenBank/DDBJ databases">
        <title>The decoding of complex shrimp genome reveals the adaptation for benthos swimmer, frequently molting mechanism and breeding impact on genome.</title>
        <authorList>
            <person name="Sun Y."/>
            <person name="Gao Y."/>
            <person name="Yu Y."/>
        </authorList>
    </citation>
    <scope>NUCLEOTIDE SEQUENCE [LARGE SCALE GENOMIC DNA]</scope>
    <source>
        <tissue evidence="6">Muscle</tissue>
    </source>
</reference>
<proteinExistence type="inferred from homology"/>
<dbReference type="Proteomes" id="UP000283509">
    <property type="component" value="Unassembled WGS sequence"/>
</dbReference>
<organism evidence="6 7">
    <name type="scientific">Penaeus vannamei</name>
    <name type="common">Whiteleg shrimp</name>
    <name type="synonym">Litopenaeus vannamei</name>
    <dbReference type="NCBI Taxonomy" id="6689"/>
    <lineage>
        <taxon>Eukaryota</taxon>
        <taxon>Metazoa</taxon>
        <taxon>Ecdysozoa</taxon>
        <taxon>Arthropoda</taxon>
        <taxon>Crustacea</taxon>
        <taxon>Multicrustacea</taxon>
        <taxon>Malacostraca</taxon>
        <taxon>Eumalacostraca</taxon>
        <taxon>Eucarida</taxon>
        <taxon>Decapoda</taxon>
        <taxon>Dendrobranchiata</taxon>
        <taxon>Penaeoidea</taxon>
        <taxon>Penaeidae</taxon>
        <taxon>Penaeus</taxon>
    </lineage>
</organism>
<evidence type="ECO:0000313" key="7">
    <source>
        <dbReference type="Proteomes" id="UP000283509"/>
    </source>
</evidence>